<proteinExistence type="predicted"/>
<keyword evidence="3" id="KW-1185">Reference proteome</keyword>
<comment type="caution">
    <text evidence="2">The sequence shown here is derived from an EMBL/GenBank/DDBJ whole genome shotgun (WGS) entry which is preliminary data.</text>
</comment>
<reference evidence="2 3" key="1">
    <citation type="submission" date="2016-07" db="EMBL/GenBank/DDBJ databases">
        <title>Pervasive Adenine N6-methylation of Active Genes in Fungi.</title>
        <authorList>
            <consortium name="DOE Joint Genome Institute"/>
            <person name="Mondo S.J."/>
            <person name="Dannebaum R.O."/>
            <person name="Kuo R.C."/>
            <person name="Labutti K."/>
            <person name="Haridas S."/>
            <person name="Kuo A."/>
            <person name="Salamov A."/>
            <person name="Ahrendt S.R."/>
            <person name="Lipzen A."/>
            <person name="Sullivan W."/>
            <person name="Andreopoulos W.B."/>
            <person name="Clum A."/>
            <person name="Lindquist E."/>
            <person name="Daum C."/>
            <person name="Ramamoorthy G.K."/>
            <person name="Gryganskyi A."/>
            <person name="Culley D."/>
            <person name="Magnuson J.K."/>
            <person name="James T.Y."/>
            <person name="O'Malley M.A."/>
            <person name="Stajich J.E."/>
            <person name="Spatafora J.W."/>
            <person name="Visel A."/>
            <person name="Grigoriev I.V."/>
        </authorList>
    </citation>
    <scope>NUCLEOTIDE SEQUENCE [LARGE SCALE GENOMIC DNA]</scope>
    <source>
        <strain evidence="2 3">PL171</strain>
    </source>
</reference>
<name>A0A1Y2HCK4_9FUNG</name>
<evidence type="ECO:0000313" key="2">
    <source>
        <dbReference type="EMBL" id="ORZ31714.1"/>
    </source>
</evidence>
<dbReference type="EMBL" id="MCFL01000056">
    <property type="protein sequence ID" value="ORZ31714.1"/>
    <property type="molecule type" value="Genomic_DNA"/>
</dbReference>
<evidence type="ECO:0000256" key="1">
    <source>
        <dbReference type="SAM" id="MobiDB-lite"/>
    </source>
</evidence>
<feature type="compositionally biased region" description="Basic and acidic residues" evidence="1">
    <location>
        <begin position="96"/>
        <end position="110"/>
    </location>
</feature>
<feature type="region of interest" description="Disordered" evidence="1">
    <location>
        <begin position="247"/>
        <end position="278"/>
    </location>
</feature>
<dbReference type="OrthoDB" id="10670234at2759"/>
<evidence type="ECO:0000313" key="3">
    <source>
        <dbReference type="Proteomes" id="UP000193411"/>
    </source>
</evidence>
<organism evidence="2 3">
    <name type="scientific">Catenaria anguillulae PL171</name>
    <dbReference type="NCBI Taxonomy" id="765915"/>
    <lineage>
        <taxon>Eukaryota</taxon>
        <taxon>Fungi</taxon>
        <taxon>Fungi incertae sedis</taxon>
        <taxon>Blastocladiomycota</taxon>
        <taxon>Blastocladiomycetes</taxon>
        <taxon>Blastocladiales</taxon>
        <taxon>Catenariaceae</taxon>
        <taxon>Catenaria</taxon>
    </lineage>
</organism>
<feature type="region of interest" description="Disordered" evidence="1">
    <location>
        <begin position="315"/>
        <end position="344"/>
    </location>
</feature>
<feature type="region of interest" description="Disordered" evidence="1">
    <location>
        <begin position="376"/>
        <end position="445"/>
    </location>
</feature>
<dbReference type="AlphaFoldDB" id="A0A1Y2HCK4"/>
<gene>
    <name evidence="2" type="ORF">BCR44DRAFT_24320</name>
</gene>
<feature type="region of interest" description="Disordered" evidence="1">
    <location>
        <begin position="96"/>
        <end position="129"/>
    </location>
</feature>
<feature type="compositionally biased region" description="Basic and acidic residues" evidence="1">
    <location>
        <begin position="331"/>
        <end position="344"/>
    </location>
</feature>
<sequence>MVDTRVEEKQRMRQELAIRLGFDDSILAYYEQLQRSERDLRRSRASSANLEPPSNYFPFGQEQPKARIAHDLIQRAPPVKSIEVRQELQLAMREQLKQKEEARQQEREQQLNHVESGLIPPASSQRASARIKNRFSDGRWDGPPPNMNFGTGGGGAPNYDPTTGLIRTCLPVSLLPQPPLSVHDPAVAAAQAQYRAMLDYQRMLSAAHQQQQMYQSHEPGLSFIANPSAPMDPSARYPLNHTDVVKPESGPLTLGTSGPGVQPTRRSRRASASAAAADGVRPAGFDLPVVYPTAYGMPPQPQPECFYFGLPNQRRVQRRQRSQSELGPATEHGKELARDPRHFGTDVTRYQEALIRDAQVVRPGVVYHQGQAVERHYNGQQASPSAPQQQMHRQTEVSQQPVLQQQPTQQQQGQTEAKPSAQRSRRASRQSQYSVPRARSMPGPS</sequence>
<dbReference type="Proteomes" id="UP000193411">
    <property type="component" value="Unassembled WGS sequence"/>
</dbReference>
<feature type="compositionally biased region" description="Low complexity" evidence="1">
    <location>
        <begin position="380"/>
        <end position="422"/>
    </location>
</feature>
<protein>
    <submittedName>
        <fullName evidence="2">Uncharacterized protein</fullName>
    </submittedName>
</protein>
<accession>A0A1Y2HCK4</accession>